<feature type="domain" description="C2H2-type" evidence="13">
    <location>
        <begin position="219"/>
        <end position="246"/>
    </location>
</feature>
<keyword evidence="5" id="KW-0677">Repeat</keyword>
<evidence type="ECO:0000256" key="1">
    <source>
        <dbReference type="ARBA" id="ARBA00003767"/>
    </source>
</evidence>
<dbReference type="FunFam" id="3.30.160.60:FF:000624">
    <property type="entry name" value="zinc finger protein 697"/>
    <property type="match status" value="1"/>
</dbReference>
<gene>
    <name evidence="14" type="ORF">B7P43_G05471</name>
</gene>
<dbReference type="PROSITE" id="PS50157">
    <property type="entry name" value="ZINC_FINGER_C2H2_2"/>
    <property type="match status" value="5"/>
</dbReference>
<evidence type="ECO:0000256" key="10">
    <source>
        <dbReference type="ARBA" id="ARBA00023242"/>
    </source>
</evidence>
<dbReference type="GO" id="GO:0008270">
    <property type="term" value="F:zinc ion binding"/>
    <property type="evidence" value="ECO:0007669"/>
    <property type="project" value="UniProtKB-KW"/>
</dbReference>
<dbReference type="EMBL" id="NEVH01008206">
    <property type="protein sequence ID" value="PNF34665.1"/>
    <property type="molecule type" value="Genomic_DNA"/>
</dbReference>
<keyword evidence="15" id="KW-1185">Reference proteome</keyword>
<comment type="caution">
    <text evidence="14">The sequence shown here is derived from an EMBL/GenBank/DDBJ whole genome shotgun (WGS) entry which is preliminary data.</text>
</comment>
<keyword evidence="6 11" id="KW-0863">Zinc-finger</keyword>
<dbReference type="GO" id="GO:0031519">
    <property type="term" value="C:PcG protein complex"/>
    <property type="evidence" value="ECO:0007669"/>
    <property type="project" value="TreeGrafter"/>
</dbReference>
<comment type="similarity">
    <text evidence="3">Belongs to the krueppel C2H2-type zinc-finger protein family.</text>
</comment>
<dbReference type="SMART" id="SM00355">
    <property type="entry name" value="ZnF_C2H2"/>
    <property type="match status" value="5"/>
</dbReference>
<dbReference type="Proteomes" id="UP000235965">
    <property type="component" value="Unassembled WGS sequence"/>
</dbReference>
<dbReference type="PANTHER" id="PTHR14003:SF19">
    <property type="entry name" value="YY2 TRANSCRIPTION FACTOR"/>
    <property type="match status" value="1"/>
</dbReference>
<feature type="domain" description="C2H2-type" evidence="13">
    <location>
        <begin position="191"/>
        <end position="218"/>
    </location>
</feature>
<comment type="subcellular location">
    <subcellularLocation>
        <location evidence="2">Nucleus</location>
    </subcellularLocation>
</comment>
<evidence type="ECO:0000256" key="2">
    <source>
        <dbReference type="ARBA" id="ARBA00004123"/>
    </source>
</evidence>
<evidence type="ECO:0000313" key="15">
    <source>
        <dbReference type="Proteomes" id="UP000235965"/>
    </source>
</evidence>
<organism evidence="14 15">
    <name type="scientific">Cryptotermes secundus</name>
    <dbReference type="NCBI Taxonomy" id="105785"/>
    <lineage>
        <taxon>Eukaryota</taxon>
        <taxon>Metazoa</taxon>
        <taxon>Ecdysozoa</taxon>
        <taxon>Arthropoda</taxon>
        <taxon>Hexapoda</taxon>
        <taxon>Insecta</taxon>
        <taxon>Pterygota</taxon>
        <taxon>Neoptera</taxon>
        <taxon>Polyneoptera</taxon>
        <taxon>Dictyoptera</taxon>
        <taxon>Blattodea</taxon>
        <taxon>Blattoidea</taxon>
        <taxon>Termitoidae</taxon>
        <taxon>Kalotermitidae</taxon>
        <taxon>Cryptotermitinae</taxon>
        <taxon>Cryptotermes</taxon>
    </lineage>
</organism>
<evidence type="ECO:0000256" key="4">
    <source>
        <dbReference type="ARBA" id="ARBA00022723"/>
    </source>
</evidence>
<dbReference type="FunFam" id="3.30.160.60:FF:000446">
    <property type="entry name" value="Zinc finger protein"/>
    <property type="match status" value="1"/>
</dbReference>
<evidence type="ECO:0000256" key="11">
    <source>
        <dbReference type="PROSITE-ProRule" id="PRU00042"/>
    </source>
</evidence>
<evidence type="ECO:0000256" key="8">
    <source>
        <dbReference type="ARBA" id="ARBA00023015"/>
    </source>
</evidence>
<dbReference type="Pfam" id="PF00096">
    <property type="entry name" value="zf-C2H2"/>
    <property type="match status" value="4"/>
</dbReference>
<dbReference type="OrthoDB" id="6077919at2759"/>
<protein>
    <recommendedName>
        <fullName evidence="13">C2H2-type domain-containing protein</fullName>
    </recommendedName>
</protein>
<evidence type="ECO:0000256" key="3">
    <source>
        <dbReference type="ARBA" id="ARBA00006991"/>
    </source>
</evidence>
<feature type="domain" description="C2H2-type" evidence="13">
    <location>
        <begin position="163"/>
        <end position="190"/>
    </location>
</feature>
<feature type="domain" description="C2H2-type" evidence="13">
    <location>
        <begin position="247"/>
        <end position="273"/>
    </location>
</feature>
<dbReference type="InterPro" id="IPR036236">
    <property type="entry name" value="Znf_C2H2_sf"/>
</dbReference>
<dbReference type="PANTHER" id="PTHR14003">
    <property type="entry name" value="TRANSCRIPTIONAL REPRESSOR PROTEIN YY"/>
    <property type="match status" value="1"/>
</dbReference>
<name>A0A2J7R1F3_9NEOP</name>
<reference evidence="14 15" key="1">
    <citation type="submission" date="2017-12" db="EMBL/GenBank/DDBJ databases">
        <title>Hemimetabolous genomes reveal molecular basis of termite eusociality.</title>
        <authorList>
            <person name="Harrison M.C."/>
            <person name="Jongepier E."/>
            <person name="Robertson H.M."/>
            <person name="Arning N."/>
            <person name="Bitard-Feildel T."/>
            <person name="Chao H."/>
            <person name="Childers C.P."/>
            <person name="Dinh H."/>
            <person name="Doddapaneni H."/>
            <person name="Dugan S."/>
            <person name="Gowin J."/>
            <person name="Greiner C."/>
            <person name="Han Y."/>
            <person name="Hu H."/>
            <person name="Hughes D.S.T."/>
            <person name="Huylmans A.-K."/>
            <person name="Kemena C."/>
            <person name="Kremer L.P.M."/>
            <person name="Lee S.L."/>
            <person name="Lopez-Ezquerra A."/>
            <person name="Mallet L."/>
            <person name="Monroy-Kuhn J.M."/>
            <person name="Moser A."/>
            <person name="Murali S.C."/>
            <person name="Muzny D.M."/>
            <person name="Otani S."/>
            <person name="Piulachs M.-D."/>
            <person name="Poelchau M."/>
            <person name="Qu J."/>
            <person name="Schaub F."/>
            <person name="Wada-Katsumata A."/>
            <person name="Worley K.C."/>
            <person name="Xie Q."/>
            <person name="Ylla G."/>
            <person name="Poulsen M."/>
            <person name="Gibbs R.A."/>
            <person name="Schal C."/>
            <person name="Richards S."/>
            <person name="Belles X."/>
            <person name="Korb J."/>
            <person name="Bornberg-Bauer E."/>
        </authorList>
    </citation>
    <scope>NUCLEOTIDE SEQUENCE [LARGE SCALE GENOMIC DNA]</scope>
    <source>
        <tissue evidence="14">Whole body</tissue>
    </source>
</reference>
<dbReference type="GO" id="GO:0005667">
    <property type="term" value="C:transcription regulator complex"/>
    <property type="evidence" value="ECO:0007669"/>
    <property type="project" value="TreeGrafter"/>
</dbReference>
<dbReference type="AlphaFoldDB" id="A0A2J7R1F3"/>
<keyword evidence="8" id="KW-0805">Transcription regulation</keyword>
<dbReference type="GO" id="GO:0000981">
    <property type="term" value="F:DNA-binding transcription factor activity, RNA polymerase II-specific"/>
    <property type="evidence" value="ECO:0007669"/>
    <property type="project" value="TreeGrafter"/>
</dbReference>
<dbReference type="FunFam" id="3.30.160.60:FF:000060">
    <property type="entry name" value="zinc finger protein 436"/>
    <property type="match status" value="1"/>
</dbReference>
<dbReference type="PROSITE" id="PS00028">
    <property type="entry name" value="ZINC_FINGER_C2H2_1"/>
    <property type="match status" value="5"/>
</dbReference>
<proteinExistence type="inferred from homology"/>
<dbReference type="GO" id="GO:0030674">
    <property type="term" value="F:protein-macromolecule adaptor activity"/>
    <property type="evidence" value="ECO:0007669"/>
    <property type="project" value="UniProtKB-ARBA"/>
</dbReference>
<dbReference type="FunFam" id="3.30.160.60:FF:000688">
    <property type="entry name" value="zinc finger protein 197 isoform X1"/>
    <property type="match status" value="1"/>
</dbReference>
<dbReference type="GO" id="GO:0000785">
    <property type="term" value="C:chromatin"/>
    <property type="evidence" value="ECO:0007669"/>
    <property type="project" value="TreeGrafter"/>
</dbReference>
<sequence length="273" mass="30974">MDVIKAETNSDGDEDSVSHEKETLLLALPVSEVKIDENELGEGMQSTDLKEEAEFKLSEKCQKSDAAAEMKAEVDFEFADVSEVKHEPDDKEAQEDGCAQNEENKGQEENMPEMGPYFKPVLRNGPYSRSSDGLYICKVCNKSFGDNFNLTIHYRIHTGERPHVCNECGKCFTQFSNLKIHSLVHTGERPHLCKECGRSFRRAAHLQKHVLLHTGQRPHACIVCSRTFVCLTDLKNHAFIHTMDRPHKCELCTKAFATPARLRRHQFTHKNSA</sequence>
<dbReference type="GO" id="GO:0000978">
    <property type="term" value="F:RNA polymerase II cis-regulatory region sequence-specific DNA binding"/>
    <property type="evidence" value="ECO:0007669"/>
    <property type="project" value="TreeGrafter"/>
</dbReference>
<feature type="region of interest" description="Disordered" evidence="12">
    <location>
        <begin position="84"/>
        <end position="113"/>
    </location>
</feature>
<keyword evidence="4" id="KW-0479">Metal-binding</keyword>
<feature type="domain" description="C2H2-type" evidence="13">
    <location>
        <begin position="135"/>
        <end position="162"/>
    </location>
</feature>
<accession>A0A2J7R1F3</accession>
<dbReference type="SUPFAM" id="SSF57667">
    <property type="entry name" value="beta-beta-alpha zinc fingers"/>
    <property type="match status" value="3"/>
</dbReference>
<evidence type="ECO:0000256" key="7">
    <source>
        <dbReference type="ARBA" id="ARBA00022833"/>
    </source>
</evidence>
<evidence type="ECO:0000256" key="5">
    <source>
        <dbReference type="ARBA" id="ARBA00022737"/>
    </source>
</evidence>
<dbReference type="Gene3D" id="3.30.160.60">
    <property type="entry name" value="Classic Zinc Finger"/>
    <property type="match status" value="5"/>
</dbReference>
<keyword evidence="10" id="KW-0539">Nucleus</keyword>
<comment type="function">
    <text evidence="1">May be involved in transcriptional regulation.</text>
</comment>
<feature type="region of interest" description="Disordered" evidence="12">
    <location>
        <begin position="1"/>
        <end position="21"/>
    </location>
</feature>
<keyword evidence="9" id="KW-0804">Transcription</keyword>
<evidence type="ECO:0000259" key="13">
    <source>
        <dbReference type="PROSITE" id="PS50157"/>
    </source>
</evidence>
<evidence type="ECO:0000256" key="9">
    <source>
        <dbReference type="ARBA" id="ARBA00023163"/>
    </source>
</evidence>
<evidence type="ECO:0000256" key="12">
    <source>
        <dbReference type="SAM" id="MobiDB-lite"/>
    </source>
</evidence>
<keyword evidence="7" id="KW-0862">Zinc</keyword>
<dbReference type="InterPro" id="IPR013087">
    <property type="entry name" value="Znf_C2H2_type"/>
</dbReference>
<evidence type="ECO:0000313" key="14">
    <source>
        <dbReference type="EMBL" id="PNF34665.1"/>
    </source>
</evidence>
<evidence type="ECO:0000256" key="6">
    <source>
        <dbReference type="ARBA" id="ARBA00022771"/>
    </source>
</evidence>